<dbReference type="InterPro" id="IPR050612">
    <property type="entry name" value="Prok_Mopterin_Oxidored"/>
</dbReference>
<keyword evidence="4" id="KW-0411">Iron-sulfur</keyword>
<dbReference type="InterPro" id="IPR009010">
    <property type="entry name" value="Asp_de-COase-like_dom_sf"/>
</dbReference>
<evidence type="ECO:0000256" key="1">
    <source>
        <dbReference type="ARBA" id="ARBA00010312"/>
    </source>
</evidence>
<dbReference type="GO" id="GO:0051536">
    <property type="term" value="F:iron-sulfur cluster binding"/>
    <property type="evidence" value="ECO:0007669"/>
    <property type="project" value="UniProtKB-KW"/>
</dbReference>
<sequence length="667" mass="73846">MSQLIKTICPMDCYSHCGLLATLEGDKITKIVGDPDHPLNKGLICVKGRKKHLQRIYSPERVTTPLRKTSSGWQPVSWTEAYEIIADNLTKITKSYGPTSVLHHDNGGSEGILKSLPQRFFNALGGCSRPAGSICWGSGNKAQAYDFGRPKLHCWDDLLNSKLIILWGRDPASTNIQLMPLLRQAKARGAKIFVINPIKIASCSLADLHLAPRPGTDGALALAVAHEIIKNHWINEEYINSRVFGYQEYKQLVEEYTPEKASRITDVSAELISTIAKEYGTISPATIIFGYGLQRYTNGGQTVRAINALAAITGNLGLPGGGVNYSGKHWFGLINDITGSELLPEIRHLNWPTLAESIMEAKPPVKSIFVTRSNPLTQLPDTNRVLAAFAQSQFNVVVDFFLNDTAEMAHLFLPCTTFLEEQDVVYSSWSHYLSYSPKAVEPLGQSRSDHHIFSGLAQYMNLGGFPNLSAEEWLERALVPLANYGITLDKLKQGPVRNPVAPDVPWQDGVFETPSGKFELYSQLALADGVNPLPQYREPRESLVRDSSLAMQYPFHLITAHHSDYLHSQFWNLASEGMDIQPVYLHPDTGGKVGIKENQLVNIATKRGQITCTARFSDALRKDTILIYQGSWALHGNGVNMLTPQFLPDMGLGTPYYDCLCNVSPKL</sequence>
<organism evidence="6 7">
    <name type="scientific">Desulforamulus aquiferis</name>
    <dbReference type="NCBI Taxonomy" id="1397668"/>
    <lineage>
        <taxon>Bacteria</taxon>
        <taxon>Bacillati</taxon>
        <taxon>Bacillota</taxon>
        <taxon>Clostridia</taxon>
        <taxon>Eubacteriales</taxon>
        <taxon>Peptococcaceae</taxon>
        <taxon>Desulforamulus</taxon>
    </lineage>
</organism>
<feature type="domain" description="4Fe-4S Mo/W bis-MGD-type" evidence="5">
    <location>
        <begin position="2"/>
        <end position="59"/>
    </location>
</feature>
<keyword evidence="7" id="KW-1185">Reference proteome</keyword>
<gene>
    <name evidence="6" type="ORF">P6N53_15315</name>
</gene>
<proteinExistence type="inferred from homology"/>
<dbReference type="Pfam" id="PF00384">
    <property type="entry name" value="Molybdopterin"/>
    <property type="match status" value="1"/>
</dbReference>
<evidence type="ECO:0000313" key="6">
    <source>
        <dbReference type="EMBL" id="MDO7788596.1"/>
    </source>
</evidence>
<dbReference type="RefSeq" id="WP_304544667.1">
    <property type="nucleotide sequence ID" value="NZ_JARPTC010000022.1"/>
</dbReference>
<dbReference type="Gene3D" id="3.30.2070.10">
    <property type="entry name" value="Formate dehydrogenase/DMSO reductase"/>
    <property type="match status" value="1"/>
</dbReference>
<protein>
    <submittedName>
        <fullName evidence="6">Molybdopterin-dependent oxidoreductase</fullName>
    </submittedName>
</protein>
<evidence type="ECO:0000256" key="2">
    <source>
        <dbReference type="ARBA" id="ARBA00022723"/>
    </source>
</evidence>
<dbReference type="PROSITE" id="PS51669">
    <property type="entry name" value="4FE4S_MOW_BIS_MGD"/>
    <property type="match status" value="1"/>
</dbReference>
<reference evidence="6" key="2">
    <citation type="submission" date="2023-03" db="EMBL/GenBank/DDBJ databases">
        <authorList>
            <person name="Zhang Z."/>
        </authorList>
    </citation>
    <scope>NUCLEOTIDE SEQUENCE</scope>
    <source>
        <strain evidence="6">DSA</strain>
    </source>
</reference>
<comment type="caution">
    <text evidence="6">The sequence shown here is derived from an EMBL/GenBank/DDBJ whole genome shotgun (WGS) entry which is preliminary data.</text>
</comment>
<accession>A0AAW7ZGP1</accession>
<dbReference type="GO" id="GO:0043546">
    <property type="term" value="F:molybdopterin cofactor binding"/>
    <property type="evidence" value="ECO:0007669"/>
    <property type="project" value="InterPro"/>
</dbReference>
<name>A0AAW7ZGP1_9FIRM</name>
<dbReference type="PANTHER" id="PTHR43742:SF6">
    <property type="entry name" value="OXIDOREDUCTASE YYAE-RELATED"/>
    <property type="match status" value="1"/>
</dbReference>
<dbReference type="SUPFAM" id="SSF53706">
    <property type="entry name" value="Formate dehydrogenase/DMSO reductase, domains 1-3"/>
    <property type="match status" value="1"/>
</dbReference>
<evidence type="ECO:0000259" key="5">
    <source>
        <dbReference type="PROSITE" id="PS51669"/>
    </source>
</evidence>
<dbReference type="InterPro" id="IPR006657">
    <property type="entry name" value="MoPterin_dinucl-bd_dom"/>
</dbReference>
<dbReference type="GO" id="GO:0046872">
    <property type="term" value="F:metal ion binding"/>
    <property type="evidence" value="ECO:0007669"/>
    <property type="project" value="UniProtKB-KW"/>
</dbReference>
<dbReference type="Gene3D" id="2.40.40.20">
    <property type="match status" value="1"/>
</dbReference>
<dbReference type="EMBL" id="JARPTC010000022">
    <property type="protein sequence ID" value="MDO7788596.1"/>
    <property type="molecule type" value="Genomic_DNA"/>
</dbReference>
<dbReference type="Pfam" id="PF01568">
    <property type="entry name" value="Molydop_binding"/>
    <property type="match status" value="1"/>
</dbReference>
<dbReference type="AlphaFoldDB" id="A0AAW7ZGP1"/>
<dbReference type="Gene3D" id="3.40.50.740">
    <property type="match status" value="1"/>
</dbReference>
<evidence type="ECO:0000313" key="7">
    <source>
        <dbReference type="Proteomes" id="UP001172911"/>
    </source>
</evidence>
<dbReference type="Proteomes" id="UP001172911">
    <property type="component" value="Unassembled WGS sequence"/>
</dbReference>
<dbReference type="SMART" id="SM00926">
    <property type="entry name" value="Molybdop_Fe4S4"/>
    <property type="match status" value="1"/>
</dbReference>
<dbReference type="Gene3D" id="3.40.228.10">
    <property type="entry name" value="Dimethylsulfoxide Reductase, domain 2"/>
    <property type="match status" value="1"/>
</dbReference>
<evidence type="ECO:0000256" key="4">
    <source>
        <dbReference type="ARBA" id="ARBA00023014"/>
    </source>
</evidence>
<dbReference type="InterPro" id="IPR006963">
    <property type="entry name" value="Mopterin_OxRdtase_4Fe-4S_dom"/>
</dbReference>
<dbReference type="PANTHER" id="PTHR43742">
    <property type="entry name" value="TRIMETHYLAMINE-N-OXIDE REDUCTASE"/>
    <property type="match status" value="1"/>
</dbReference>
<dbReference type="CDD" id="cd02766">
    <property type="entry name" value="MopB_3"/>
    <property type="match status" value="1"/>
</dbReference>
<keyword evidence="3" id="KW-0408">Iron</keyword>
<reference evidence="6" key="1">
    <citation type="journal article" date="2023" name="J. Hazard. Mater.">
        <title>Anaerobic biodegradation of pyrene and benzo[a]pyrene by a new sulfate-reducing Desulforamulus aquiferis strain DSA.</title>
        <authorList>
            <person name="Zhang Z."/>
            <person name="Sun J."/>
            <person name="Gong X."/>
            <person name="Wang C."/>
            <person name="Wang H."/>
        </authorList>
    </citation>
    <scope>NUCLEOTIDE SEQUENCE</scope>
    <source>
        <strain evidence="6">DSA</strain>
    </source>
</reference>
<keyword evidence="2" id="KW-0479">Metal-binding</keyword>
<comment type="similarity">
    <text evidence="1">Belongs to the prokaryotic molybdopterin-containing oxidoreductase family.</text>
</comment>
<dbReference type="GO" id="GO:0016491">
    <property type="term" value="F:oxidoreductase activity"/>
    <property type="evidence" value="ECO:0007669"/>
    <property type="project" value="InterPro"/>
</dbReference>
<evidence type="ECO:0000256" key="3">
    <source>
        <dbReference type="ARBA" id="ARBA00023004"/>
    </source>
</evidence>
<dbReference type="InterPro" id="IPR006656">
    <property type="entry name" value="Mopterin_OxRdtase"/>
</dbReference>
<dbReference type="SUPFAM" id="SSF50692">
    <property type="entry name" value="ADC-like"/>
    <property type="match status" value="1"/>
</dbReference>
<dbReference type="Pfam" id="PF04879">
    <property type="entry name" value="Molybdop_Fe4S4"/>
    <property type="match status" value="1"/>
</dbReference>
<dbReference type="Gene3D" id="2.20.25.90">
    <property type="entry name" value="ADC-like domains"/>
    <property type="match status" value="1"/>
</dbReference>